<gene>
    <name evidence="1" type="ORF">FWK35_00012609</name>
</gene>
<dbReference type="OrthoDB" id="409048at2759"/>
<dbReference type="Proteomes" id="UP000478052">
    <property type="component" value="Unassembled WGS sequence"/>
</dbReference>
<dbReference type="AlphaFoldDB" id="A0A6G0YCZ9"/>
<protein>
    <recommendedName>
        <fullName evidence="3">Reverse transcriptase domain-containing protein</fullName>
    </recommendedName>
</protein>
<reference evidence="1 2" key="1">
    <citation type="submission" date="2019-08" db="EMBL/GenBank/DDBJ databases">
        <title>Whole genome of Aphis craccivora.</title>
        <authorList>
            <person name="Voronova N.V."/>
            <person name="Shulinski R.S."/>
            <person name="Bandarenka Y.V."/>
            <person name="Zhorov D.G."/>
            <person name="Warner D."/>
        </authorList>
    </citation>
    <scope>NUCLEOTIDE SEQUENCE [LARGE SCALE GENOMIC DNA]</scope>
    <source>
        <strain evidence="1">180601</strain>
        <tissue evidence="1">Whole Body</tissue>
    </source>
</reference>
<name>A0A6G0YCZ9_APHCR</name>
<evidence type="ECO:0000313" key="1">
    <source>
        <dbReference type="EMBL" id="KAF0753333.1"/>
    </source>
</evidence>
<keyword evidence="2" id="KW-1185">Reference proteome</keyword>
<proteinExistence type="predicted"/>
<sequence length="251" mass="28581">MDRTLTFRQHLESVKDKTKTRNNIIAKLAGTSWGCHANVLRTSALALVYSVADYYAPVWARSAHCKKVDVQLNNTMRIITGTVRSTQLDWLPVLSNIAPPDLRRQVQTELMILKLSNYPDLPVQIDIANHPPKRLSSRKPIWGMARSNKSIEELWGNKWTDTNVRNHFLVSVPDSRVPGFELSRAQWTALNRIRTGQGRCNYQLHKWGMTDSPLCECGLIQTTSHIVEECQIRRFEGGIATLHICRPTAIK</sequence>
<comment type="caution">
    <text evidence="1">The sequence shown here is derived from an EMBL/GenBank/DDBJ whole genome shotgun (WGS) entry which is preliminary data.</text>
</comment>
<evidence type="ECO:0008006" key="3">
    <source>
        <dbReference type="Google" id="ProtNLM"/>
    </source>
</evidence>
<accession>A0A6G0YCZ9</accession>
<evidence type="ECO:0000313" key="2">
    <source>
        <dbReference type="Proteomes" id="UP000478052"/>
    </source>
</evidence>
<dbReference type="EMBL" id="VUJU01004762">
    <property type="protein sequence ID" value="KAF0753333.1"/>
    <property type="molecule type" value="Genomic_DNA"/>
</dbReference>
<organism evidence="1 2">
    <name type="scientific">Aphis craccivora</name>
    <name type="common">Cowpea aphid</name>
    <dbReference type="NCBI Taxonomy" id="307492"/>
    <lineage>
        <taxon>Eukaryota</taxon>
        <taxon>Metazoa</taxon>
        <taxon>Ecdysozoa</taxon>
        <taxon>Arthropoda</taxon>
        <taxon>Hexapoda</taxon>
        <taxon>Insecta</taxon>
        <taxon>Pterygota</taxon>
        <taxon>Neoptera</taxon>
        <taxon>Paraneoptera</taxon>
        <taxon>Hemiptera</taxon>
        <taxon>Sternorrhyncha</taxon>
        <taxon>Aphidomorpha</taxon>
        <taxon>Aphidoidea</taxon>
        <taxon>Aphididae</taxon>
        <taxon>Aphidini</taxon>
        <taxon>Aphis</taxon>
        <taxon>Aphis</taxon>
    </lineage>
</organism>